<reference evidence="2 3" key="1">
    <citation type="submission" date="2018-05" db="EMBL/GenBank/DDBJ databases">
        <title>The Hungate 1000. A catalogue of reference genomes from the rumen microbiome.</title>
        <authorList>
            <person name="Kelly W."/>
        </authorList>
    </citation>
    <scope>NUCLEOTIDE SEQUENCE [LARGE SCALE GENOMIC DNA]</scope>
    <source>
        <strain evidence="2 3">NLAE-zl-C242</strain>
    </source>
</reference>
<dbReference type="Proteomes" id="UP000245845">
    <property type="component" value="Unassembled WGS sequence"/>
</dbReference>
<keyword evidence="3" id="KW-1185">Reference proteome</keyword>
<evidence type="ECO:0000313" key="3">
    <source>
        <dbReference type="Proteomes" id="UP000245845"/>
    </source>
</evidence>
<comment type="caution">
    <text evidence="2">The sequence shown here is derived from an EMBL/GenBank/DDBJ whole genome shotgun (WGS) entry which is preliminary data.</text>
</comment>
<dbReference type="EMBL" id="QGDL01000003">
    <property type="protein sequence ID" value="PWJ30892.1"/>
    <property type="molecule type" value="Genomic_DNA"/>
</dbReference>
<dbReference type="RefSeq" id="WP_109730512.1">
    <property type="nucleotide sequence ID" value="NZ_BAAACK010000004.1"/>
</dbReference>
<dbReference type="InterPro" id="IPR038071">
    <property type="entry name" value="UROD/MetE-like_sf"/>
</dbReference>
<feature type="domain" description="Uroporphyrinogen decarboxylase (URO-D)" evidence="1">
    <location>
        <begin position="18"/>
        <end position="356"/>
    </location>
</feature>
<accession>A0A2Y9BDY5</accession>
<dbReference type="GO" id="GO:0006779">
    <property type="term" value="P:porphyrin-containing compound biosynthetic process"/>
    <property type="evidence" value="ECO:0007669"/>
    <property type="project" value="InterPro"/>
</dbReference>
<sequence>MDYIELRHLMEEQKEEMTPSERMKAYMAGEEVDVLPYGLLGDEPAMADIFGFTTSQLDNDPEIAAEIIRRKKAEFGMEGIGVGLGLRTIGAALGSELSIPEHGIDHIASHVLTDYGKLEKMEIPDPYHNPVLTPLIERGRRLKEIFPDTSIGTSVAGPVSTAAAIRPVEGLLRDTRKNPELLKRLLDFTVDCSLKWLEVFCNEFGPSPAMISDPVTCMDILSKKQFDEFSIPYLNRLVEGMEKITGMKPSIHICGKTKPIWGNLGDMDIAAFSVDNCEDIKETREVLGNKVMLIGNVPPVDVMKEGTIDEVVAACKECIKKCADSPKGYQLGTGCQVPIGTPRENVDAFIYAARKYGRGAKIGRMPKGIE</sequence>
<dbReference type="Gene3D" id="3.20.20.210">
    <property type="match status" value="1"/>
</dbReference>
<name>A0A2Y9BDY5_9FIRM</name>
<proteinExistence type="predicted"/>
<protein>
    <submittedName>
        <fullName evidence="2">Uroporphyrinogen decarboxylase</fullName>
    </submittedName>
</protein>
<dbReference type="GO" id="GO:0004853">
    <property type="term" value="F:uroporphyrinogen decarboxylase activity"/>
    <property type="evidence" value="ECO:0007669"/>
    <property type="project" value="InterPro"/>
</dbReference>
<dbReference type="SUPFAM" id="SSF51726">
    <property type="entry name" value="UROD/MetE-like"/>
    <property type="match status" value="1"/>
</dbReference>
<dbReference type="PANTHER" id="PTHR47099:SF1">
    <property type="entry name" value="METHYLCOBAMIDE:COM METHYLTRANSFERASE MTBA"/>
    <property type="match status" value="1"/>
</dbReference>
<dbReference type="PANTHER" id="PTHR47099">
    <property type="entry name" value="METHYLCOBAMIDE:COM METHYLTRANSFERASE MTBA"/>
    <property type="match status" value="1"/>
</dbReference>
<dbReference type="InterPro" id="IPR052024">
    <property type="entry name" value="Methanogen_methyltrans"/>
</dbReference>
<evidence type="ECO:0000259" key="1">
    <source>
        <dbReference type="Pfam" id="PF01208"/>
    </source>
</evidence>
<dbReference type="InterPro" id="IPR000257">
    <property type="entry name" value="Uroporphyrinogen_deCOase"/>
</dbReference>
<evidence type="ECO:0000313" key="2">
    <source>
        <dbReference type="EMBL" id="PWJ30892.1"/>
    </source>
</evidence>
<organism evidence="2 3">
    <name type="scientific">Faecalicatena orotica</name>
    <dbReference type="NCBI Taxonomy" id="1544"/>
    <lineage>
        <taxon>Bacteria</taxon>
        <taxon>Bacillati</taxon>
        <taxon>Bacillota</taxon>
        <taxon>Clostridia</taxon>
        <taxon>Lachnospirales</taxon>
        <taxon>Lachnospiraceae</taxon>
        <taxon>Faecalicatena</taxon>
    </lineage>
</organism>
<dbReference type="CDD" id="cd03465">
    <property type="entry name" value="URO-D_like"/>
    <property type="match status" value="1"/>
</dbReference>
<dbReference type="Pfam" id="PF01208">
    <property type="entry name" value="URO-D"/>
    <property type="match status" value="1"/>
</dbReference>
<gene>
    <name evidence="2" type="ORF">A8806_103299</name>
</gene>
<dbReference type="AlphaFoldDB" id="A0A2Y9BDY5"/>
<dbReference type="OrthoDB" id="9780425at2"/>